<comment type="caution">
    <text evidence="3">The sequence shown here is derived from an EMBL/GenBank/DDBJ whole genome shotgun (WGS) entry which is preliminary data.</text>
</comment>
<dbReference type="EMBL" id="SHKX01000002">
    <property type="protein sequence ID" value="RZU48207.1"/>
    <property type="molecule type" value="Genomic_DNA"/>
</dbReference>
<keyword evidence="4" id="KW-1185">Reference proteome</keyword>
<organism evidence="3 4">
    <name type="scientific">Fluviicoccus keumensis</name>
    <dbReference type="NCBI Taxonomy" id="1435465"/>
    <lineage>
        <taxon>Bacteria</taxon>
        <taxon>Pseudomonadati</taxon>
        <taxon>Pseudomonadota</taxon>
        <taxon>Gammaproteobacteria</taxon>
        <taxon>Moraxellales</taxon>
        <taxon>Moraxellaceae</taxon>
        <taxon>Fluviicoccus</taxon>
    </lineage>
</organism>
<name>A0A4Q7ZC34_9GAMM</name>
<evidence type="ECO:0000259" key="2">
    <source>
        <dbReference type="Pfam" id="PF08327"/>
    </source>
</evidence>
<dbReference type="InterPro" id="IPR013538">
    <property type="entry name" value="ASHA1/2-like_C"/>
</dbReference>
<gene>
    <name evidence="3" type="ORF">EV700_0108</name>
</gene>
<evidence type="ECO:0000313" key="4">
    <source>
        <dbReference type="Proteomes" id="UP000292423"/>
    </source>
</evidence>
<dbReference type="SUPFAM" id="SSF55961">
    <property type="entry name" value="Bet v1-like"/>
    <property type="match status" value="1"/>
</dbReference>
<sequence length="142" mass="16189">MKFETTRAIPATPAAVFAAFADARRLARWWGPAGFTNTFELCDFRPGGDWVFVMHGPDGANYPNRSRFADIEPDRRITIDHVSEPRFRLTVTLTPLSDWATRVDWEQVFESADLARQIEHIVTPANEQNLDRLTVEVTQEPS</sequence>
<dbReference type="InterPro" id="IPR023393">
    <property type="entry name" value="START-like_dom_sf"/>
</dbReference>
<protein>
    <submittedName>
        <fullName evidence="3">Uncharacterized protein YndB with AHSA1/START domain</fullName>
    </submittedName>
</protein>
<evidence type="ECO:0000256" key="1">
    <source>
        <dbReference type="ARBA" id="ARBA00006817"/>
    </source>
</evidence>
<feature type="domain" description="Activator of Hsp90 ATPase homologue 1/2-like C-terminal" evidence="2">
    <location>
        <begin position="11"/>
        <end position="135"/>
    </location>
</feature>
<dbReference type="Gene3D" id="3.30.530.20">
    <property type="match status" value="1"/>
</dbReference>
<comment type="similarity">
    <text evidence="1">Belongs to the AHA1 family.</text>
</comment>
<dbReference type="Proteomes" id="UP000292423">
    <property type="component" value="Unassembled WGS sequence"/>
</dbReference>
<dbReference type="AlphaFoldDB" id="A0A4Q7ZC34"/>
<proteinExistence type="inferred from homology"/>
<dbReference type="Pfam" id="PF08327">
    <property type="entry name" value="AHSA1"/>
    <property type="match status" value="1"/>
</dbReference>
<evidence type="ECO:0000313" key="3">
    <source>
        <dbReference type="EMBL" id="RZU48207.1"/>
    </source>
</evidence>
<accession>A0A4Q7ZC34</accession>
<reference evidence="3 4" key="1">
    <citation type="submission" date="2019-02" db="EMBL/GenBank/DDBJ databases">
        <title>Genomic Encyclopedia of Type Strains, Phase IV (KMG-IV): sequencing the most valuable type-strain genomes for metagenomic binning, comparative biology and taxonomic classification.</title>
        <authorList>
            <person name="Goeker M."/>
        </authorList>
    </citation>
    <scope>NUCLEOTIDE SEQUENCE [LARGE SCALE GENOMIC DNA]</scope>
    <source>
        <strain evidence="3 4">DSM 105135</strain>
    </source>
</reference>
<dbReference type="OrthoDB" id="9805228at2"/>